<reference evidence="2 3" key="1">
    <citation type="submission" date="2015-07" db="EMBL/GenBank/DDBJ databases">
        <title>Comparative genomics of the Sigatoka disease complex on banana suggests a link between parallel evolutionary changes in Pseudocercospora fijiensis and Pseudocercospora eumusae and increased virulence on the banana host.</title>
        <authorList>
            <person name="Chang T.-C."/>
            <person name="Salvucci A."/>
            <person name="Crous P.W."/>
            <person name="Stergiopoulos I."/>
        </authorList>
    </citation>
    <scope>NUCLEOTIDE SEQUENCE [LARGE SCALE GENOMIC DNA]</scope>
    <source>
        <strain evidence="2 3">CBS 114824</strain>
    </source>
</reference>
<feature type="compositionally biased region" description="Polar residues" evidence="1">
    <location>
        <begin position="284"/>
        <end position="293"/>
    </location>
</feature>
<dbReference type="Proteomes" id="UP000070133">
    <property type="component" value="Unassembled WGS sequence"/>
</dbReference>
<accession>A0A139HLY7</accession>
<feature type="region of interest" description="Disordered" evidence="1">
    <location>
        <begin position="248"/>
        <end position="298"/>
    </location>
</feature>
<dbReference type="OrthoDB" id="10318343at2759"/>
<evidence type="ECO:0000313" key="2">
    <source>
        <dbReference type="EMBL" id="KXT03369.1"/>
    </source>
</evidence>
<comment type="caution">
    <text evidence="2">The sequence shown here is derived from an EMBL/GenBank/DDBJ whole genome shotgun (WGS) entry which is preliminary data.</text>
</comment>
<evidence type="ECO:0000256" key="1">
    <source>
        <dbReference type="SAM" id="MobiDB-lite"/>
    </source>
</evidence>
<name>A0A139HLY7_9PEZI</name>
<proteinExistence type="predicted"/>
<gene>
    <name evidence="2" type="ORF">AC578_3989</name>
</gene>
<evidence type="ECO:0000313" key="3">
    <source>
        <dbReference type="Proteomes" id="UP000070133"/>
    </source>
</evidence>
<keyword evidence="3" id="KW-1185">Reference proteome</keyword>
<sequence length="396" mass="45239">MPRSTDRAPTPMPSVDTRHREYVLNILHGFSKEVKAAENAMSEKVVFLALIVYLYYHPLSMVWESLSETRKVTLRSYCHHALLVKDVSIEAKELLRTWSSELFPDGLKDGEEAQDGEQSSSEAKRGRKLSIVMLRMLLARGSNMDISEETLPTLAAGVDQFLNSKATQDEKIDMIGLAMLSFYGSLSSQCLSPALVRFAYELDAQLEQSRLLPERKDFHQLNLVDARECPTRTFPVLPERKDFHQLNLVDVRESPTRKSPDFSSTGDSPRVKRRKITHDLGVTQPPSSDQTAPSGPVHTGDMLRSLYLMDVEFGMNTKEDRELLYSELWKDELWKKGRGKRIGTASWADAVEKRYHERVYSDKQHRWATILADPDDGDRRVLVELIRVTLRNLCSR</sequence>
<protein>
    <submittedName>
        <fullName evidence="2">Uncharacterized protein</fullName>
    </submittedName>
</protein>
<feature type="compositionally biased region" description="Basic and acidic residues" evidence="1">
    <location>
        <begin position="248"/>
        <end position="260"/>
    </location>
</feature>
<dbReference type="AlphaFoldDB" id="A0A139HLY7"/>
<organism evidence="2 3">
    <name type="scientific">Pseudocercospora eumusae</name>
    <dbReference type="NCBI Taxonomy" id="321146"/>
    <lineage>
        <taxon>Eukaryota</taxon>
        <taxon>Fungi</taxon>
        <taxon>Dikarya</taxon>
        <taxon>Ascomycota</taxon>
        <taxon>Pezizomycotina</taxon>
        <taxon>Dothideomycetes</taxon>
        <taxon>Dothideomycetidae</taxon>
        <taxon>Mycosphaerellales</taxon>
        <taxon>Mycosphaerellaceae</taxon>
        <taxon>Pseudocercospora</taxon>
    </lineage>
</organism>
<dbReference type="EMBL" id="LFZN01000031">
    <property type="protein sequence ID" value="KXT03369.1"/>
    <property type="molecule type" value="Genomic_DNA"/>
</dbReference>